<keyword evidence="2" id="KW-1003">Cell membrane</keyword>
<organism evidence="7 8">
    <name type="scientific">Rhizocola hellebori</name>
    <dbReference type="NCBI Taxonomy" id="1392758"/>
    <lineage>
        <taxon>Bacteria</taxon>
        <taxon>Bacillati</taxon>
        <taxon>Actinomycetota</taxon>
        <taxon>Actinomycetes</taxon>
        <taxon>Micromonosporales</taxon>
        <taxon>Micromonosporaceae</taxon>
        <taxon>Rhizocola</taxon>
    </lineage>
</organism>
<feature type="transmembrane region" description="Helical" evidence="6">
    <location>
        <begin position="290"/>
        <end position="312"/>
    </location>
</feature>
<evidence type="ECO:0000256" key="1">
    <source>
        <dbReference type="ARBA" id="ARBA00004651"/>
    </source>
</evidence>
<sequence>MLFISLSNALAPVAIAFGVIEIGGSASQLGLVLAARTASQTLLLLVGGVIADRWPRHLILMVCGAAGVVTHVAAALVILVGSGPLWQLAVLEAVNGAAAAFSYPAIAGMLPLLVSKAQMARASSTTGLARFTGFVLGGLVAGLVAGYVSSGVALLAAAVAVLAGTLLLIPLGSVPTAATDAPSGHLGHQLAQGWRTFIGLPWLWVVVAGFCVLNMVSSGIWRTLGPIIATNSVGEAGWGLTLALFSAGMAIGNLALMRIQPRHLLRAGVAAAALEVPALVALGFPRLAVIAPLALLAGGGIGYFSASWRATLGREIPPDRLSRVSSIDGLGSFIAIPVGQVAASQLYDRIGGEAVILLGATLSAVTVAAMLATPAVRRLVSTT</sequence>
<feature type="transmembrane region" description="Helical" evidence="6">
    <location>
        <begin position="236"/>
        <end position="257"/>
    </location>
</feature>
<feature type="transmembrane region" description="Helical" evidence="6">
    <location>
        <begin position="264"/>
        <end position="284"/>
    </location>
</feature>
<feature type="transmembrane region" description="Helical" evidence="6">
    <location>
        <begin position="93"/>
        <end position="115"/>
    </location>
</feature>
<reference evidence="7" key="1">
    <citation type="submission" date="2021-01" db="EMBL/GenBank/DDBJ databases">
        <title>Whole genome shotgun sequence of Rhizocola hellebori NBRC 109834.</title>
        <authorList>
            <person name="Komaki H."/>
            <person name="Tamura T."/>
        </authorList>
    </citation>
    <scope>NUCLEOTIDE SEQUENCE</scope>
    <source>
        <strain evidence="7">NBRC 109834</strain>
    </source>
</reference>
<dbReference type="PANTHER" id="PTHR23513:SF11">
    <property type="entry name" value="STAPHYLOFERRIN A TRANSPORTER"/>
    <property type="match status" value="1"/>
</dbReference>
<dbReference type="CDD" id="cd06173">
    <property type="entry name" value="MFS_MefA_like"/>
    <property type="match status" value="1"/>
</dbReference>
<dbReference type="AlphaFoldDB" id="A0A8J3VLD7"/>
<keyword evidence="8" id="KW-1185">Reference proteome</keyword>
<dbReference type="Gene3D" id="1.20.1250.20">
    <property type="entry name" value="MFS general substrate transporter like domains"/>
    <property type="match status" value="1"/>
</dbReference>
<accession>A0A8J3VLD7</accession>
<evidence type="ECO:0000256" key="4">
    <source>
        <dbReference type="ARBA" id="ARBA00022989"/>
    </source>
</evidence>
<protein>
    <submittedName>
        <fullName evidence="7">MFS transporter</fullName>
    </submittedName>
</protein>
<dbReference type="GO" id="GO:0022857">
    <property type="term" value="F:transmembrane transporter activity"/>
    <property type="evidence" value="ECO:0007669"/>
    <property type="project" value="InterPro"/>
</dbReference>
<evidence type="ECO:0000313" key="8">
    <source>
        <dbReference type="Proteomes" id="UP000612899"/>
    </source>
</evidence>
<feature type="transmembrane region" description="Helical" evidence="6">
    <location>
        <begin position="194"/>
        <end position="216"/>
    </location>
</feature>
<dbReference type="EMBL" id="BONY01000079">
    <property type="protein sequence ID" value="GIH09911.1"/>
    <property type="molecule type" value="Genomic_DNA"/>
</dbReference>
<keyword evidence="5 6" id="KW-0472">Membrane</keyword>
<name>A0A8J3VLD7_9ACTN</name>
<feature type="transmembrane region" description="Helical" evidence="6">
    <location>
        <begin position="154"/>
        <end position="174"/>
    </location>
</feature>
<keyword evidence="4 6" id="KW-1133">Transmembrane helix</keyword>
<feature type="transmembrane region" description="Helical" evidence="6">
    <location>
        <begin position="58"/>
        <end position="81"/>
    </location>
</feature>
<dbReference type="SUPFAM" id="SSF103473">
    <property type="entry name" value="MFS general substrate transporter"/>
    <property type="match status" value="1"/>
</dbReference>
<dbReference type="InterPro" id="IPR036259">
    <property type="entry name" value="MFS_trans_sf"/>
</dbReference>
<dbReference type="Proteomes" id="UP000612899">
    <property type="component" value="Unassembled WGS sequence"/>
</dbReference>
<dbReference type="PANTHER" id="PTHR23513">
    <property type="entry name" value="INTEGRAL MEMBRANE EFFLUX PROTEIN-RELATED"/>
    <property type="match status" value="1"/>
</dbReference>
<dbReference type="GO" id="GO:0005886">
    <property type="term" value="C:plasma membrane"/>
    <property type="evidence" value="ECO:0007669"/>
    <property type="project" value="UniProtKB-SubCell"/>
</dbReference>
<comment type="subcellular location">
    <subcellularLocation>
        <location evidence="1">Cell membrane</location>
        <topology evidence="1">Multi-pass membrane protein</topology>
    </subcellularLocation>
</comment>
<feature type="transmembrane region" description="Helical" evidence="6">
    <location>
        <begin position="127"/>
        <end position="148"/>
    </location>
</feature>
<feature type="transmembrane region" description="Helical" evidence="6">
    <location>
        <begin position="28"/>
        <end position="51"/>
    </location>
</feature>
<gene>
    <name evidence="7" type="ORF">Rhe02_79780</name>
</gene>
<evidence type="ECO:0000256" key="2">
    <source>
        <dbReference type="ARBA" id="ARBA00022475"/>
    </source>
</evidence>
<evidence type="ECO:0000256" key="5">
    <source>
        <dbReference type="ARBA" id="ARBA00023136"/>
    </source>
</evidence>
<evidence type="ECO:0000256" key="6">
    <source>
        <dbReference type="SAM" id="Phobius"/>
    </source>
</evidence>
<dbReference type="InterPro" id="IPR011701">
    <property type="entry name" value="MFS"/>
</dbReference>
<feature type="transmembrane region" description="Helical" evidence="6">
    <location>
        <begin position="355"/>
        <end position="376"/>
    </location>
</feature>
<proteinExistence type="predicted"/>
<dbReference type="Pfam" id="PF07690">
    <property type="entry name" value="MFS_1"/>
    <property type="match status" value="1"/>
</dbReference>
<comment type="caution">
    <text evidence="7">The sequence shown here is derived from an EMBL/GenBank/DDBJ whole genome shotgun (WGS) entry which is preliminary data.</text>
</comment>
<keyword evidence="3 6" id="KW-0812">Transmembrane</keyword>
<evidence type="ECO:0000313" key="7">
    <source>
        <dbReference type="EMBL" id="GIH09911.1"/>
    </source>
</evidence>
<evidence type="ECO:0000256" key="3">
    <source>
        <dbReference type="ARBA" id="ARBA00022692"/>
    </source>
</evidence>